<dbReference type="GO" id="GO:0019005">
    <property type="term" value="C:SCF ubiquitin ligase complex"/>
    <property type="evidence" value="ECO:0007669"/>
    <property type="project" value="TreeGrafter"/>
</dbReference>
<proteinExistence type="predicted"/>
<dbReference type="GO" id="GO:0031146">
    <property type="term" value="P:SCF-dependent proteasomal ubiquitin-dependent protein catabolic process"/>
    <property type="evidence" value="ECO:0007669"/>
    <property type="project" value="TreeGrafter"/>
</dbReference>
<evidence type="ECO:0000313" key="2">
    <source>
        <dbReference type="EMBL" id="KAI9243370.1"/>
    </source>
</evidence>
<reference evidence="2" key="2">
    <citation type="submission" date="2023-02" db="EMBL/GenBank/DDBJ databases">
        <authorList>
            <consortium name="DOE Joint Genome Institute"/>
            <person name="Mondo S.J."/>
            <person name="Chang Y."/>
            <person name="Wang Y."/>
            <person name="Ahrendt S."/>
            <person name="Andreopoulos W."/>
            <person name="Barry K."/>
            <person name="Beard J."/>
            <person name="Benny G.L."/>
            <person name="Blankenship S."/>
            <person name="Bonito G."/>
            <person name="Cuomo C."/>
            <person name="Desiro A."/>
            <person name="Gervers K.A."/>
            <person name="Hundley H."/>
            <person name="Kuo A."/>
            <person name="LaButti K."/>
            <person name="Lang B.F."/>
            <person name="Lipzen A."/>
            <person name="O'Donnell K."/>
            <person name="Pangilinan J."/>
            <person name="Reynolds N."/>
            <person name="Sandor L."/>
            <person name="Smith M.W."/>
            <person name="Tsang A."/>
            <person name="Grigoriev I.V."/>
            <person name="Stajich J.E."/>
            <person name="Spatafora J.W."/>
        </authorList>
    </citation>
    <scope>NUCLEOTIDE SEQUENCE</scope>
    <source>
        <strain evidence="2">RSA 2281</strain>
    </source>
</reference>
<evidence type="ECO:0000259" key="1">
    <source>
        <dbReference type="Pfam" id="PF12937"/>
    </source>
</evidence>
<dbReference type="InterPro" id="IPR001810">
    <property type="entry name" value="F-box_dom"/>
</dbReference>
<dbReference type="SUPFAM" id="SSF81383">
    <property type="entry name" value="F-box domain"/>
    <property type="match status" value="1"/>
</dbReference>
<dbReference type="InterPro" id="IPR036047">
    <property type="entry name" value="F-box-like_dom_sf"/>
</dbReference>
<comment type="caution">
    <text evidence="2">The sequence shown here is derived from an EMBL/GenBank/DDBJ whole genome shotgun (WGS) entry which is preliminary data.</text>
</comment>
<dbReference type="AlphaFoldDB" id="A0AAD5JK61"/>
<feature type="domain" description="F-box" evidence="1">
    <location>
        <begin position="8"/>
        <end position="54"/>
    </location>
</feature>
<dbReference type="EMBL" id="JAIXMP010000074">
    <property type="protein sequence ID" value="KAI9243370.1"/>
    <property type="molecule type" value="Genomic_DNA"/>
</dbReference>
<dbReference type="PANTHER" id="PTHR13318">
    <property type="entry name" value="PARTNER OF PAIRED, ISOFORM B-RELATED"/>
    <property type="match status" value="1"/>
</dbReference>
<dbReference type="Pfam" id="PF12937">
    <property type="entry name" value="F-box-like"/>
    <property type="match status" value="1"/>
</dbReference>
<evidence type="ECO:0000313" key="3">
    <source>
        <dbReference type="Proteomes" id="UP001209540"/>
    </source>
</evidence>
<reference evidence="2" key="1">
    <citation type="journal article" date="2022" name="IScience">
        <title>Evolution of zygomycete secretomes and the origins of terrestrial fungal ecologies.</title>
        <authorList>
            <person name="Chang Y."/>
            <person name="Wang Y."/>
            <person name="Mondo S."/>
            <person name="Ahrendt S."/>
            <person name="Andreopoulos W."/>
            <person name="Barry K."/>
            <person name="Beard J."/>
            <person name="Benny G.L."/>
            <person name="Blankenship S."/>
            <person name="Bonito G."/>
            <person name="Cuomo C."/>
            <person name="Desiro A."/>
            <person name="Gervers K.A."/>
            <person name="Hundley H."/>
            <person name="Kuo A."/>
            <person name="LaButti K."/>
            <person name="Lang B.F."/>
            <person name="Lipzen A."/>
            <person name="O'Donnell K."/>
            <person name="Pangilinan J."/>
            <person name="Reynolds N."/>
            <person name="Sandor L."/>
            <person name="Smith M.E."/>
            <person name="Tsang A."/>
            <person name="Grigoriev I.V."/>
            <person name="Stajich J.E."/>
            <person name="Spatafora J.W."/>
        </authorList>
    </citation>
    <scope>NUCLEOTIDE SEQUENCE</scope>
    <source>
        <strain evidence="2">RSA 2281</strain>
    </source>
</reference>
<gene>
    <name evidence="2" type="ORF">BDA99DRAFT_544492</name>
</gene>
<accession>A0AAD5JK61</accession>
<organism evidence="2 3">
    <name type="scientific">Phascolomyces articulosus</name>
    <dbReference type="NCBI Taxonomy" id="60185"/>
    <lineage>
        <taxon>Eukaryota</taxon>
        <taxon>Fungi</taxon>
        <taxon>Fungi incertae sedis</taxon>
        <taxon>Mucoromycota</taxon>
        <taxon>Mucoromycotina</taxon>
        <taxon>Mucoromycetes</taxon>
        <taxon>Mucorales</taxon>
        <taxon>Lichtheimiaceae</taxon>
        <taxon>Phascolomyces</taxon>
    </lineage>
</organism>
<protein>
    <recommendedName>
        <fullName evidence="1">F-box domain-containing protein</fullName>
    </recommendedName>
</protein>
<keyword evidence="3" id="KW-1185">Reference proteome</keyword>
<dbReference type="Gene3D" id="3.80.10.10">
    <property type="entry name" value="Ribonuclease Inhibitor"/>
    <property type="match status" value="2"/>
</dbReference>
<sequence>MPDFTHFLPYDVLCLIFSNPRYSKKDHVECRKVCRTWYYHVPMYTRSFWRRVKFSGHDWRHTDSKMACFLGPHVNHVSIEAFPPSMTSNQFGVPINPSPNGSREEGDDSALFWLLSVLKEKECDYIETISFNLCNIFDIHGFLIHLKDLNTHLIKLSFTKHRTNLPFIGIMGVCPSLAHIVFNPYPDNVLNGDEPIVSQQICEDETTKFHHMLSLSIDSSISYERRLAILLRRCPNLRILRINNDVSDWHHQKMIHLDDIFKQCPKLEYVECNNTQSFYTRYSQPSDEIADNIIKKYYPSITTRTMSTATTGARNNQQHQEDEEGGLRELIFYEPSNTHNVTSILNQISNHKDTLQLLELGLKRDNPIWWDDIACIRAPALRVLRLDKIYCSEEAIASFLSHCPSLKELLLHTRPVTEAYAQPLCALGSLKKLRTFTINYRYSVSDSENGLREEPVFLYNNIPRAARHVHQDPGRLSPMCDFLKTITTTNDNETSLLEHLTIRANTLINLNNDEFLFYVSSLPNLRSLSLVNNTNIDGKSQYITPQGVLTFTQRLYEYTKIEELSLVGIEKLTSDAIDQMAKFKHLRKLVLFGCEHYNGQDLIRLVEQTKSLREITIDDIDLEQCDGLYGAIHYIEYESNLNYGASIVGANEAKIEYLG</sequence>
<name>A0AAD5JK61_9FUNG</name>
<dbReference type="InterPro" id="IPR032675">
    <property type="entry name" value="LRR_dom_sf"/>
</dbReference>
<dbReference type="Proteomes" id="UP001209540">
    <property type="component" value="Unassembled WGS sequence"/>
</dbReference>
<dbReference type="SUPFAM" id="SSF52047">
    <property type="entry name" value="RNI-like"/>
    <property type="match status" value="1"/>
</dbReference>